<dbReference type="HAMAP" id="MF_01886">
    <property type="entry name" value="tRNA_acetyltr_TmcA"/>
    <property type="match status" value="1"/>
</dbReference>
<dbReference type="SUPFAM" id="SSF52540">
    <property type="entry name" value="P-loop containing nucleoside triphosphate hydrolases"/>
    <property type="match status" value="1"/>
</dbReference>
<dbReference type="GO" id="GO:1904812">
    <property type="term" value="P:rRNA acetylation involved in maturation of SSU-rRNA"/>
    <property type="evidence" value="ECO:0007669"/>
    <property type="project" value="TreeGrafter"/>
</dbReference>
<evidence type="ECO:0000313" key="17">
    <source>
        <dbReference type="EMBL" id="ABW01474.1"/>
    </source>
</evidence>
<dbReference type="Gene3D" id="3.40.50.300">
    <property type="entry name" value="P-loop containing nucleotide triphosphate hydrolases"/>
    <property type="match status" value="1"/>
</dbReference>
<dbReference type="InterPro" id="IPR007807">
    <property type="entry name" value="TcmA/NAT10_helicase"/>
</dbReference>
<dbReference type="GO" id="GO:0005737">
    <property type="term" value="C:cytoplasm"/>
    <property type="evidence" value="ECO:0007669"/>
    <property type="project" value="UniProtKB-SubCell"/>
</dbReference>
<dbReference type="Gene3D" id="3.40.630.30">
    <property type="match status" value="1"/>
</dbReference>
<dbReference type="InterPro" id="IPR000182">
    <property type="entry name" value="GNAT_dom"/>
</dbReference>
<dbReference type="CDD" id="cd04301">
    <property type="entry name" value="NAT_SF"/>
    <property type="match status" value="1"/>
</dbReference>
<dbReference type="InterPro" id="IPR016181">
    <property type="entry name" value="Acyl_CoA_acyltransferase"/>
</dbReference>
<dbReference type="EMBL" id="CP000852">
    <property type="protein sequence ID" value="ABW01474.1"/>
    <property type="molecule type" value="Genomic_DNA"/>
</dbReference>
<gene>
    <name evidence="15" type="primary">tmcA</name>
    <name evidence="17" type="ordered locus">Cmaq_0634</name>
</gene>
<dbReference type="InterPro" id="IPR032672">
    <property type="entry name" value="TmcA/NAT10/Kre33"/>
</dbReference>
<dbReference type="InterPro" id="IPR024914">
    <property type="entry name" value="tRNA_acetyltr_TmcA"/>
</dbReference>
<name>A8MCG8_CALMQ</name>
<dbReference type="InterPro" id="IPR013562">
    <property type="entry name" value="TmcA/NAT10_N"/>
</dbReference>
<dbReference type="EC" id="2.3.1.193" evidence="15"/>
<dbReference type="PANTHER" id="PTHR10925:SF5">
    <property type="entry name" value="RNA CYTIDINE ACETYLTRANSFERASE"/>
    <property type="match status" value="1"/>
</dbReference>
<dbReference type="HOGENOM" id="CLU_004652_1_0_2"/>
<evidence type="ECO:0000259" key="16">
    <source>
        <dbReference type="PROSITE" id="PS51186"/>
    </source>
</evidence>
<reference evidence="17 18" key="1">
    <citation type="submission" date="2007-10" db="EMBL/GenBank/DDBJ databases">
        <title>Complete sequence of Caldivirga maquilingensis IC-167.</title>
        <authorList>
            <consortium name="US DOE Joint Genome Institute"/>
            <person name="Copeland A."/>
            <person name="Lucas S."/>
            <person name="Lapidus A."/>
            <person name="Barry K."/>
            <person name="Glavina del Rio T."/>
            <person name="Dalin E."/>
            <person name="Tice H."/>
            <person name="Pitluck S."/>
            <person name="Saunders E."/>
            <person name="Brettin T."/>
            <person name="Bruce D."/>
            <person name="Detter J.C."/>
            <person name="Han C."/>
            <person name="Schmutz J."/>
            <person name="Larimer F."/>
            <person name="Land M."/>
            <person name="Hauser L."/>
            <person name="Kyrpides N."/>
            <person name="Ivanova N."/>
            <person name="Biddle J.F."/>
            <person name="Zhang Z."/>
            <person name="Fitz-Gibbon S.T."/>
            <person name="Lowe T.M."/>
            <person name="Saltikov C."/>
            <person name="House C.H."/>
            <person name="Richardson P."/>
        </authorList>
    </citation>
    <scope>NUCLEOTIDE SEQUENCE [LARGE SCALE GENOMIC DNA]</scope>
    <source>
        <strain evidence="18">ATCC 700844 / DSM 13496 / JCM 10307 / IC-167</strain>
    </source>
</reference>
<evidence type="ECO:0000256" key="7">
    <source>
        <dbReference type="ARBA" id="ARBA00022884"/>
    </source>
</evidence>
<feature type="binding site" evidence="15">
    <location>
        <position position="223"/>
    </location>
    <ligand>
        <name>ATP</name>
        <dbReference type="ChEBI" id="CHEBI:30616"/>
    </ligand>
</feature>
<dbReference type="Pfam" id="PF08351">
    <property type="entry name" value="TmcA_N"/>
    <property type="match status" value="1"/>
</dbReference>
<dbReference type="PANTHER" id="PTHR10925">
    <property type="entry name" value="N-ACETYLTRANSFERASE 10"/>
    <property type="match status" value="1"/>
</dbReference>
<evidence type="ECO:0000256" key="13">
    <source>
        <dbReference type="ARBA" id="ARBA00054687"/>
    </source>
</evidence>
<dbReference type="eggNOG" id="arCOG01951">
    <property type="taxonomic scope" value="Archaea"/>
</dbReference>
<evidence type="ECO:0000256" key="4">
    <source>
        <dbReference type="ARBA" id="ARBA00022694"/>
    </source>
</evidence>
<evidence type="ECO:0000256" key="14">
    <source>
        <dbReference type="ARBA" id="ARBA00056795"/>
    </source>
</evidence>
<evidence type="ECO:0000256" key="1">
    <source>
        <dbReference type="ARBA" id="ARBA00022490"/>
    </source>
</evidence>
<evidence type="ECO:0000256" key="6">
    <source>
        <dbReference type="ARBA" id="ARBA00022840"/>
    </source>
</evidence>
<proteinExistence type="inferred from homology"/>
<evidence type="ECO:0000256" key="9">
    <source>
        <dbReference type="ARBA" id="ARBA00049883"/>
    </source>
</evidence>
<comment type="catalytic activity">
    <reaction evidence="12 15">
        <text>cytidine(34) in elongator tRNA(Met) + acetyl-CoA + ATP + H2O = N(4)-acetylcytidine(34) in elongator tRNA(Met) + ADP + phosphate + CoA + H(+)</text>
        <dbReference type="Rhea" id="RHEA:43788"/>
        <dbReference type="Rhea" id="RHEA-COMP:10693"/>
        <dbReference type="Rhea" id="RHEA-COMP:10694"/>
        <dbReference type="ChEBI" id="CHEBI:15377"/>
        <dbReference type="ChEBI" id="CHEBI:15378"/>
        <dbReference type="ChEBI" id="CHEBI:30616"/>
        <dbReference type="ChEBI" id="CHEBI:43474"/>
        <dbReference type="ChEBI" id="CHEBI:57287"/>
        <dbReference type="ChEBI" id="CHEBI:57288"/>
        <dbReference type="ChEBI" id="CHEBI:74900"/>
        <dbReference type="ChEBI" id="CHEBI:82748"/>
        <dbReference type="ChEBI" id="CHEBI:456216"/>
        <dbReference type="EC" id="2.3.1.193"/>
    </reaction>
</comment>
<dbReference type="Gene3D" id="3.40.50.11040">
    <property type="match status" value="1"/>
</dbReference>
<dbReference type="FunFam" id="3.40.50.300:FF:002218">
    <property type="entry name" value="tRNA(Met) cytidine acetyltransferase TmcA"/>
    <property type="match status" value="1"/>
</dbReference>
<dbReference type="FunFam" id="3.40.630.30:FF:000140">
    <property type="entry name" value="tRNA(Met) cytidine acetyltransferase TmcA"/>
    <property type="match status" value="1"/>
</dbReference>
<comment type="catalytic activity">
    <reaction evidence="11">
        <text>a cytidine in mRNA + acetyl-CoA + ATP + H2O = an N(4)-acetylcytidine in mRNA + ADP + phosphate + CoA + H(+)</text>
        <dbReference type="Rhea" id="RHEA:58480"/>
        <dbReference type="Rhea" id="RHEA-COMP:15145"/>
        <dbReference type="Rhea" id="RHEA-COMP:15146"/>
        <dbReference type="ChEBI" id="CHEBI:15377"/>
        <dbReference type="ChEBI" id="CHEBI:15378"/>
        <dbReference type="ChEBI" id="CHEBI:30616"/>
        <dbReference type="ChEBI" id="CHEBI:43474"/>
        <dbReference type="ChEBI" id="CHEBI:57287"/>
        <dbReference type="ChEBI" id="CHEBI:57288"/>
        <dbReference type="ChEBI" id="CHEBI:74900"/>
        <dbReference type="ChEBI" id="CHEBI:82748"/>
        <dbReference type="ChEBI" id="CHEBI:456216"/>
    </reaction>
</comment>
<comment type="caution">
    <text evidence="15">Lacks conserved residue(s) required for the propagation of feature annotation.</text>
</comment>
<dbReference type="Proteomes" id="UP000001137">
    <property type="component" value="Chromosome"/>
</dbReference>
<evidence type="ECO:0000256" key="5">
    <source>
        <dbReference type="ARBA" id="ARBA00022741"/>
    </source>
</evidence>
<dbReference type="GO" id="GO:0051392">
    <property type="term" value="F:tRNA cytidine N4-acetyltransferase activity"/>
    <property type="evidence" value="ECO:0007669"/>
    <property type="project" value="UniProtKB-UniRule"/>
</dbReference>
<sequence>MSEWVKSLEDFIRSGVKANHRRMVVLVGSSDDAVAESAVEVVKLFLDITGMGNGIYLYQPEYGDARNRLRVFTDSMGNIRFKPIPFKDTKLLLGQTLDYAVVDLFNDLKPNDIGRVGSVVRGGGIYVLLMPPVDKWLNSITKFQLKLITPPHKPEEIRQYLKSRFWRSLINGEGVSIYDTDESRFIKPPQPINVQEVSQTQLSIPSVKGKAIEVYKLAKTQDQVNVISMLEGMVNEKGKVNAVIIADRGRGKSAAVGLAVSLIGHRLRRRRGVARIVVTAESPDNAETLMEFAKRGFEELGYDVEVSRTGSNIVGLSTRGIYVDYYKPYPLMSLQRPIDLVVVDEAAMMPLPILYGIHNRFTRVIYSTTIHGYEGAGRGFSVRFLKYLRGRRGIRVLEYEMTEPIRYARDDPIERWLFKTFLLDAEPAHIDEDDLKLVNEGKVKYIAPSIEEFFFKDEEALRQFFGIYVQAHYRNEPDDLGMMMDAPHHIVRALTLENGKIVVSMELAEEGGLDDETINNMVLGFKPPGNIIPDRMVKYWKIPEFAKLRGWRIVRIATHPELQDKGLGSTALSMLENEAKVRGLDWVGVGFGVNAQLLRFWVKNGYLPIHISPERNPVSGEYSVLMIKPISDTAREAVYYANREFRIRLLSSLSGPYVGLEPDVALMLLTSSEPVAQSLELNLTSGQLNRLIAYAWGPMTYENTVDALIELFKAYFMRITRAGFRIPEIMEKGIIAKVFQSKTWSAAARELGVKPTVLMLGLRAVSRVLLVYFYGNGFNIPIYMIQPSKRQKQAY</sequence>
<keyword evidence="8 15" id="KW-0012">Acyltransferase</keyword>
<dbReference type="RefSeq" id="WP_012185694.1">
    <property type="nucleotide sequence ID" value="NC_009954.1"/>
</dbReference>
<keyword evidence="1 15" id="KW-0963">Cytoplasm</keyword>
<comment type="catalytic activity">
    <reaction evidence="10">
        <text>a cytidine in RNA + acetyl-CoA + ATP + H2O = an N(4)-acetylcytidine in RNA + ADP + phosphate + CoA + H(+)</text>
        <dbReference type="Rhea" id="RHEA:82211"/>
        <dbReference type="Rhea" id="RHEA-COMP:15704"/>
        <dbReference type="Rhea" id="RHEA-COMP:19834"/>
        <dbReference type="ChEBI" id="CHEBI:15377"/>
        <dbReference type="ChEBI" id="CHEBI:15378"/>
        <dbReference type="ChEBI" id="CHEBI:30616"/>
        <dbReference type="ChEBI" id="CHEBI:43474"/>
        <dbReference type="ChEBI" id="CHEBI:57287"/>
        <dbReference type="ChEBI" id="CHEBI:57288"/>
        <dbReference type="ChEBI" id="CHEBI:74900"/>
        <dbReference type="ChEBI" id="CHEBI:82748"/>
        <dbReference type="ChEBI" id="CHEBI:456216"/>
    </reaction>
</comment>
<comment type="similarity">
    <text evidence="15">Belongs to the TmcA family.</text>
</comment>
<dbReference type="GO" id="GO:0106162">
    <property type="term" value="F:mRNA N-acetyltransferase activity"/>
    <property type="evidence" value="ECO:0007669"/>
    <property type="project" value="RHEA"/>
</dbReference>
<evidence type="ECO:0000256" key="2">
    <source>
        <dbReference type="ARBA" id="ARBA00022555"/>
    </source>
</evidence>
<evidence type="ECO:0000256" key="3">
    <source>
        <dbReference type="ARBA" id="ARBA00022679"/>
    </source>
</evidence>
<comment type="function">
    <text evidence="13 15">Catalyzes the formation of N(4)-acetylcytidine (ac(4)C) at the wobble position of tRNA(Met), by using acetyl-CoA as an acetyl donor and ATP (or GTP).</text>
</comment>
<comment type="function">
    <text evidence="14">Catalyzes the formation of 41 N(4)-acetylcytidine (ac(4)C) sites in RNA, almost always on the middle C of a CCG motif. Modifications are found mostly in tRNA, with small amounts found in rRNA and mRNA.</text>
</comment>
<dbReference type="AlphaFoldDB" id="A8MCG8"/>
<dbReference type="GO" id="GO:0000049">
    <property type="term" value="F:tRNA binding"/>
    <property type="evidence" value="ECO:0007669"/>
    <property type="project" value="UniProtKB-UniRule"/>
</dbReference>
<dbReference type="SUPFAM" id="SSF55729">
    <property type="entry name" value="Acyl-CoA N-acyltransferases (Nat)"/>
    <property type="match status" value="1"/>
</dbReference>
<dbReference type="GO" id="GO:0002101">
    <property type="term" value="P:tRNA wobble cytosine modification"/>
    <property type="evidence" value="ECO:0007669"/>
    <property type="project" value="UniProtKB-UniRule"/>
</dbReference>
<comment type="subcellular location">
    <subcellularLocation>
        <location evidence="15">Cytoplasm</location>
    </subcellularLocation>
</comment>
<evidence type="ECO:0000256" key="12">
    <source>
        <dbReference type="ARBA" id="ARBA00052598"/>
    </source>
</evidence>
<dbReference type="GeneID" id="5708437"/>
<feature type="binding site" evidence="15">
    <location>
        <begin position="556"/>
        <end position="558"/>
    </location>
    <ligand>
        <name>acetyl-CoA</name>
        <dbReference type="ChEBI" id="CHEBI:57288"/>
    </ligand>
</feature>
<dbReference type="Pfam" id="PF05127">
    <property type="entry name" value="NAT10_TcmA_helicase"/>
    <property type="match status" value="1"/>
</dbReference>
<evidence type="ECO:0000256" key="10">
    <source>
        <dbReference type="ARBA" id="ARBA00049889"/>
    </source>
</evidence>
<dbReference type="KEGG" id="cma:Cmaq_0634"/>
<comment type="catalytic activity">
    <reaction evidence="9">
        <text>a cytidine in tRNA + acetyl-CoA + ATP + H2O = an N(4)-acetylcytidine in tRNA + ADP + phosphate + CoA + H(+)</text>
        <dbReference type="Rhea" id="RHEA:53876"/>
        <dbReference type="Rhea" id="RHEA-COMP:13670"/>
        <dbReference type="Rhea" id="RHEA-COMP:13671"/>
        <dbReference type="ChEBI" id="CHEBI:15377"/>
        <dbReference type="ChEBI" id="CHEBI:15378"/>
        <dbReference type="ChEBI" id="CHEBI:30616"/>
        <dbReference type="ChEBI" id="CHEBI:43474"/>
        <dbReference type="ChEBI" id="CHEBI:57287"/>
        <dbReference type="ChEBI" id="CHEBI:57288"/>
        <dbReference type="ChEBI" id="CHEBI:74900"/>
        <dbReference type="ChEBI" id="CHEBI:82748"/>
        <dbReference type="ChEBI" id="CHEBI:456216"/>
    </reaction>
</comment>
<dbReference type="InterPro" id="IPR027417">
    <property type="entry name" value="P-loop_NTPase"/>
</dbReference>
<organism evidence="17 18">
    <name type="scientific">Caldivirga maquilingensis (strain ATCC 700844 / DSM 13496 / JCM 10307 / IC-167)</name>
    <dbReference type="NCBI Taxonomy" id="397948"/>
    <lineage>
        <taxon>Archaea</taxon>
        <taxon>Thermoproteota</taxon>
        <taxon>Thermoprotei</taxon>
        <taxon>Thermoproteales</taxon>
        <taxon>Thermoproteaceae</taxon>
        <taxon>Caldivirga</taxon>
    </lineage>
</organism>
<feature type="binding site" evidence="15">
    <location>
        <position position="406"/>
    </location>
    <ligand>
        <name>ATP</name>
        <dbReference type="ChEBI" id="CHEBI:30616"/>
    </ligand>
</feature>
<evidence type="ECO:0000256" key="8">
    <source>
        <dbReference type="ARBA" id="ARBA00023315"/>
    </source>
</evidence>
<evidence type="ECO:0000313" key="18">
    <source>
        <dbReference type="Proteomes" id="UP000001137"/>
    </source>
</evidence>
<keyword evidence="6 15" id="KW-0067">ATP-binding</keyword>
<dbReference type="Pfam" id="PF13718">
    <property type="entry name" value="GNAT_acetyltr_2"/>
    <property type="match status" value="2"/>
</dbReference>
<dbReference type="STRING" id="397948.Cmaq_0634"/>
<keyword evidence="4 15" id="KW-0819">tRNA processing</keyword>
<dbReference type="GO" id="GO:0051391">
    <property type="term" value="P:tRNA acetylation"/>
    <property type="evidence" value="ECO:0007669"/>
    <property type="project" value="UniProtKB-UniRule"/>
</dbReference>
<keyword evidence="2 15" id="KW-0820">tRNA-binding</keyword>
<dbReference type="OrthoDB" id="312894at2157"/>
<keyword evidence="18" id="KW-1185">Reference proteome</keyword>
<dbReference type="GO" id="GO:1990883">
    <property type="term" value="F:18S rRNA cytidine N-acetyltransferase activity"/>
    <property type="evidence" value="ECO:0007669"/>
    <property type="project" value="TreeGrafter"/>
</dbReference>
<dbReference type="PROSITE" id="PS51186">
    <property type="entry name" value="GNAT"/>
    <property type="match status" value="1"/>
</dbReference>
<keyword evidence="3 15" id="KW-0808">Transferase</keyword>
<dbReference type="GO" id="GO:0005524">
    <property type="term" value="F:ATP binding"/>
    <property type="evidence" value="ECO:0007669"/>
    <property type="project" value="UniProtKB-UniRule"/>
</dbReference>
<evidence type="ECO:0000256" key="15">
    <source>
        <dbReference type="HAMAP-Rule" id="MF_01886"/>
    </source>
</evidence>
<feature type="domain" description="N-acetyltransferase" evidence="16">
    <location>
        <begin position="451"/>
        <end position="631"/>
    </location>
</feature>
<protein>
    <recommendedName>
        <fullName evidence="15">tRNA(Met) cytidine acetyltransferase TmcA</fullName>
        <ecNumber evidence="15">2.3.1.193</ecNumber>
    </recommendedName>
</protein>
<keyword evidence="5 15" id="KW-0547">Nucleotide-binding</keyword>
<evidence type="ECO:0000256" key="11">
    <source>
        <dbReference type="ARBA" id="ARBA00049914"/>
    </source>
</evidence>
<keyword evidence="7 15" id="KW-0694">RNA-binding</keyword>
<accession>A8MCG8</accession>